<reference evidence="10 11" key="1">
    <citation type="submission" date="2015-01" db="EMBL/GenBank/DDBJ databases">
        <title>The Genome Sequence of Exophiala xenobiotica CBS118157.</title>
        <authorList>
            <consortium name="The Broad Institute Genomics Platform"/>
            <person name="Cuomo C."/>
            <person name="de Hoog S."/>
            <person name="Gorbushina A."/>
            <person name="Stielow B."/>
            <person name="Teixiera M."/>
            <person name="Abouelleil A."/>
            <person name="Chapman S.B."/>
            <person name="Priest M."/>
            <person name="Young S.K."/>
            <person name="Wortman J."/>
            <person name="Nusbaum C."/>
            <person name="Birren B."/>
        </authorList>
    </citation>
    <scope>NUCLEOTIDE SEQUENCE [LARGE SCALE GENOMIC DNA]</scope>
    <source>
        <strain evidence="10 11">CBS 118157</strain>
    </source>
</reference>
<evidence type="ECO:0000256" key="5">
    <source>
        <dbReference type="ARBA" id="ARBA00023163"/>
    </source>
</evidence>
<feature type="region of interest" description="Disordered" evidence="8">
    <location>
        <begin position="381"/>
        <end position="403"/>
    </location>
</feature>
<feature type="region of interest" description="Disordered" evidence="8">
    <location>
        <begin position="103"/>
        <end position="129"/>
    </location>
</feature>
<dbReference type="GO" id="GO:0003712">
    <property type="term" value="F:transcription coregulator activity"/>
    <property type="evidence" value="ECO:0007669"/>
    <property type="project" value="InterPro"/>
</dbReference>
<dbReference type="PANTHER" id="PTHR35041:SF4">
    <property type="entry name" value="MEDIATOR OF RNA POLYMERASE II TRANSCRIPTION SUBUNIT 1"/>
    <property type="match status" value="1"/>
</dbReference>
<keyword evidence="5 7" id="KW-0804">Transcription</keyword>
<evidence type="ECO:0000256" key="7">
    <source>
        <dbReference type="RuleBase" id="RU364059"/>
    </source>
</evidence>
<organism evidence="10 11">
    <name type="scientific">Exophiala xenobiotica</name>
    <dbReference type="NCBI Taxonomy" id="348802"/>
    <lineage>
        <taxon>Eukaryota</taxon>
        <taxon>Fungi</taxon>
        <taxon>Dikarya</taxon>
        <taxon>Ascomycota</taxon>
        <taxon>Pezizomycotina</taxon>
        <taxon>Eurotiomycetes</taxon>
        <taxon>Chaetothyriomycetidae</taxon>
        <taxon>Chaetothyriales</taxon>
        <taxon>Herpotrichiellaceae</taxon>
        <taxon>Exophiala</taxon>
    </lineage>
</organism>
<evidence type="ECO:0000256" key="8">
    <source>
        <dbReference type="SAM" id="MobiDB-lite"/>
    </source>
</evidence>
<feature type="domain" description="Mediator complex subunit Med1" evidence="9">
    <location>
        <begin position="138"/>
        <end position="544"/>
    </location>
</feature>
<feature type="compositionally biased region" description="Polar residues" evidence="8">
    <location>
        <begin position="59"/>
        <end position="70"/>
    </location>
</feature>
<name>A0A0D2F036_9EURO</name>
<dbReference type="OrthoDB" id="1936100at2759"/>
<comment type="similarity">
    <text evidence="2 7">Belongs to the Mediator complex subunit 1 family.</text>
</comment>
<accession>A0A0D2F036</accession>
<dbReference type="EMBL" id="KN847317">
    <property type="protein sequence ID" value="KIW61303.1"/>
    <property type="molecule type" value="Genomic_DNA"/>
</dbReference>
<keyword evidence="6 7" id="KW-0539">Nucleus</keyword>
<keyword evidence="11" id="KW-1185">Reference proteome</keyword>
<dbReference type="Proteomes" id="UP000054342">
    <property type="component" value="Unassembled WGS sequence"/>
</dbReference>
<feature type="compositionally biased region" description="Polar residues" evidence="8">
    <location>
        <begin position="1"/>
        <end position="18"/>
    </location>
</feature>
<evidence type="ECO:0000256" key="6">
    <source>
        <dbReference type="ARBA" id="ARBA00023242"/>
    </source>
</evidence>
<dbReference type="PANTHER" id="PTHR35041">
    <property type="entry name" value="MEDIATOR OF RNA POLYMERASE II TRANSCRIPTION SUBUNIT 1"/>
    <property type="match status" value="1"/>
</dbReference>
<protein>
    <recommendedName>
        <fullName evidence="7">Mediator of RNA polymerase II transcription subunit 1</fullName>
    </recommendedName>
    <alternativeName>
        <fullName evidence="7">Mediator complex subunit 1</fullName>
    </alternativeName>
</protein>
<evidence type="ECO:0000313" key="11">
    <source>
        <dbReference type="Proteomes" id="UP000054342"/>
    </source>
</evidence>
<dbReference type="GO" id="GO:0016592">
    <property type="term" value="C:mediator complex"/>
    <property type="evidence" value="ECO:0007669"/>
    <property type="project" value="InterPro"/>
</dbReference>
<dbReference type="GeneID" id="25323349"/>
<feature type="region of interest" description="Disordered" evidence="8">
    <location>
        <begin position="1"/>
        <end position="71"/>
    </location>
</feature>
<dbReference type="HOGENOM" id="CLU_008378_2_0_1"/>
<evidence type="ECO:0000256" key="1">
    <source>
        <dbReference type="ARBA" id="ARBA00004123"/>
    </source>
</evidence>
<gene>
    <name evidence="10" type="ORF">PV05_01441</name>
</gene>
<sequence>MATPTISQAVSTPKTYLTPSKVMASPRPGTSSNAGRPLSYKSPAVKTPASAQGHGHHVSGSSQPSSTPLGTATLHDDLLALNSPAAAIMASMGSTGMTPLAGGADGLGITTNGQGSSLRPTGGPTNPAAERQHRIQLVADILKGRVAGRGVTREGVERIAQLQGLTTLWTDEENLLIAGNTVDLEVIFDAVDRDRVKDVIFKLNTLESAELQEQGTQIFKENLKPLTIVDGISRWTDLGTYESNLQYLSQLDRIEGGTPCFNAVNSLYDAFQKIWNAEKERFKPSSARKHLRRSAVGKPYMDQTPRLGLSIDYWSRRADAPLSSGEDDKADNNDVYTARISCEQGAPFVIPTQDWVSEDIFTRENQPNDDIEVGKLEPDWREPFHHAGDSGQAGKADTNDATTEKPVDEASSLLDMHFISTLSPEVYLPLNVAAALTELAMFEIDQELAVTYQKALQDHFNTTKARGAQSTSEERWPRCLPITTQGDPLRYRRHSYALHSAQHASALWCYPVTHLKFTHPRQLSAAIPILRQYALVWSLLRSLVDFADAELDGELAASHNPRLTNMSGRPARFSKRSNIKAINSRLDDLLSNKTTAASNDVLPVDVGLDTVFDSTKAKLDIYVPLNGRLAEGRQSPFIFVSLNICQDGKVEVNDLSGVQCGDEKTAALRSNIVQIITVTEDIGIVVEWLLERARGPV</sequence>
<dbReference type="STRING" id="348802.A0A0D2F036"/>
<comment type="function">
    <text evidence="7">Component of the Mediator complex, a coactivator involved in the regulated transcription of nearly all RNA polymerase II-dependent genes. Mediator functions as a bridge to convey information from gene-specific regulatory proteins to the basal RNA polymerase II transcription machinery. Mediator is recruited to promoters by direct interactions with regulatory proteins and serves as a scaffold for the assembly of a functional preinitiation complex with RNA polymerase II and the general transcription factors.</text>
</comment>
<evidence type="ECO:0000313" key="10">
    <source>
        <dbReference type="EMBL" id="KIW61303.1"/>
    </source>
</evidence>
<proteinExistence type="inferred from homology"/>
<feature type="compositionally biased region" description="Polar residues" evidence="8">
    <location>
        <begin position="109"/>
        <end position="119"/>
    </location>
</feature>
<evidence type="ECO:0000256" key="3">
    <source>
        <dbReference type="ARBA" id="ARBA00023015"/>
    </source>
</evidence>
<evidence type="ECO:0000256" key="2">
    <source>
        <dbReference type="ARBA" id="ARBA00006210"/>
    </source>
</evidence>
<keyword evidence="3 7" id="KW-0805">Transcription regulation</keyword>
<dbReference type="AlphaFoldDB" id="A0A0D2F036"/>
<comment type="subcellular location">
    <subcellularLocation>
        <location evidence="1 7">Nucleus</location>
    </subcellularLocation>
</comment>
<dbReference type="InterPro" id="IPR019680">
    <property type="entry name" value="Mediator_Med1"/>
</dbReference>
<keyword evidence="4 7" id="KW-0010">Activator</keyword>
<dbReference type="GO" id="GO:0045944">
    <property type="term" value="P:positive regulation of transcription by RNA polymerase II"/>
    <property type="evidence" value="ECO:0007669"/>
    <property type="project" value="UniProtKB-ARBA"/>
</dbReference>
<evidence type="ECO:0000256" key="4">
    <source>
        <dbReference type="ARBA" id="ARBA00023159"/>
    </source>
</evidence>
<evidence type="ECO:0000259" key="9">
    <source>
        <dbReference type="Pfam" id="PF10744"/>
    </source>
</evidence>
<dbReference type="Pfam" id="PF10744">
    <property type="entry name" value="Med1"/>
    <property type="match status" value="1"/>
</dbReference>
<dbReference type="RefSeq" id="XP_013321887.1">
    <property type="nucleotide sequence ID" value="XM_013466433.1"/>
</dbReference>